<accession>A0A0G0SYG1</accession>
<dbReference type="EMBL" id="LBXL01000004">
    <property type="protein sequence ID" value="KKR30612.1"/>
    <property type="molecule type" value="Genomic_DNA"/>
</dbReference>
<sequence>MNILKKLLRFIAEYFVFVGGLLFIFVIGILYAYIRPEGIIFNAIFLIIVIGWIVFLIKYFWEILDNNKNSPKNP</sequence>
<reference evidence="2 3" key="1">
    <citation type="journal article" date="2015" name="Nature">
        <title>rRNA introns, odd ribosomes, and small enigmatic genomes across a large radiation of phyla.</title>
        <authorList>
            <person name="Brown C.T."/>
            <person name="Hug L.A."/>
            <person name="Thomas B.C."/>
            <person name="Sharon I."/>
            <person name="Castelle C.J."/>
            <person name="Singh A."/>
            <person name="Wilkins M.J."/>
            <person name="Williams K.H."/>
            <person name="Banfield J.F."/>
        </authorList>
    </citation>
    <scope>NUCLEOTIDE SEQUENCE [LARGE SCALE GENOMIC DNA]</scope>
</reference>
<gene>
    <name evidence="2" type="ORF">UT61_C0004G0039</name>
</gene>
<evidence type="ECO:0000313" key="2">
    <source>
        <dbReference type="EMBL" id="KKR30612.1"/>
    </source>
</evidence>
<evidence type="ECO:0000256" key="1">
    <source>
        <dbReference type="SAM" id="Phobius"/>
    </source>
</evidence>
<feature type="transmembrane region" description="Helical" evidence="1">
    <location>
        <begin position="39"/>
        <end position="61"/>
    </location>
</feature>
<keyword evidence="1" id="KW-0472">Membrane</keyword>
<feature type="transmembrane region" description="Helical" evidence="1">
    <location>
        <begin position="12"/>
        <end position="33"/>
    </location>
</feature>
<proteinExistence type="predicted"/>
<name>A0A0G0SYG1_9BACT</name>
<keyword evidence="1" id="KW-1133">Transmembrane helix</keyword>
<comment type="caution">
    <text evidence="2">The sequence shown here is derived from an EMBL/GenBank/DDBJ whole genome shotgun (WGS) entry which is preliminary data.</text>
</comment>
<keyword evidence="1" id="KW-0812">Transmembrane</keyword>
<organism evidence="2 3">
    <name type="scientific">Candidatus Woesebacteria bacterium GW2011_GWA1_39_8</name>
    <dbReference type="NCBI Taxonomy" id="1618552"/>
    <lineage>
        <taxon>Bacteria</taxon>
        <taxon>Candidatus Woeseibacteriota</taxon>
    </lineage>
</organism>
<protein>
    <submittedName>
        <fullName evidence="2">Uncharacterized protein</fullName>
    </submittedName>
</protein>
<dbReference type="AlphaFoldDB" id="A0A0G0SYG1"/>
<evidence type="ECO:0000313" key="3">
    <source>
        <dbReference type="Proteomes" id="UP000034793"/>
    </source>
</evidence>
<dbReference type="Proteomes" id="UP000034793">
    <property type="component" value="Unassembled WGS sequence"/>
</dbReference>